<dbReference type="Proteomes" id="UP000193346">
    <property type="component" value="Unassembled WGS sequence"/>
</dbReference>
<gene>
    <name evidence="1" type="ORF">BV913_09445</name>
</gene>
<protein>
    <submittedName>
        <fullName evidence="1">Uncharacterized protein</fullName>
    </submittedName>
</protein>
<comment type="caution">
    <text evidence="1">The sequence shown here is derived from an EMBL/GenBank/DDBJ whole genome shotgun (WGS) entry which is preliminary data.</text>
</comment>
<evidence type="ECO:0000313" key="1">
    <source>
        <dbReference type="EMBL" id="OSI32614.1"/>
    </source>
</evidence>
<name>A0ABX3WJR1_9NEIS</name>
<reference evidence="1 2" key="1">
    <citation type="submission" date="2017-01" db="EMBL/GenBank/DDBJ databases">
        <authorList>
            <person name="Wolfgang W.J."/>
            <person name="Cole J."/>
            <person name="Wroblewski D."/>
            <person name="Mcginnis J."/>
            <person name="Musser K.A."/>
        </authorList>
    </citation>
    <scope>NUCLEOTIDE SEQUENCE [LARGE SCALE GENOMIC DNA]</scope>
    <source>
        <strain evidence="1 2">93087</strain>
    </source>
</reference>
<keyword evidence="2" id="KW-1185">Reference proteome</keyword>
<evidence type="ECO:0000313" key="2">
    <source>
        <dbReference type="Proteomes" id="UP000193346"/>
    </source>
</evidence>
<organism evidence="1 2">
    <name type="scientific">Neisseria dumasiana</name>
    <dbReference type="NCBI Taxonomy" id="1931275"/>
    <lineage>
        <taxon>Bacteria</taxon>
        <taxon>Pseudomonadati</taxon>
        <taxon>Pseudomonadota</taxon>
        <taxon>Betaproteobacteria</taxon>
        <taxon>Neisseriales</taxon>
        <taxon>Neisseriaceae</taxon>
        <taxon>Neisseria</taxon>
    </lineage>
</organism>
<dbReference type="EMBL" id="MTAC01000026">
    <property type="protein sequence ID" value="OSI32614.1"/>
    <property type="molecule type" value="Genomic_DNA"/>
</dbReference>
<proteinExistence type="predicted"/>
<accession>A0ABX3WJR1</accession>
<sequence length="62" mass="6196">MGQTPYNGACCVLVLCVVGALSLNLGCCWSAGVVAAGGGKWFQTAILFDLGAGVGWGMTGNE</sequence>